<dbReference type="InterPro" id="IPR027417">
    <property type="entry name" value="P-loop_NTPase"/>
</dbReference>
<dbReference type="EMBL" id="JBHTCF010000001">
    <property type="protein sequence ID" value="MFC7303145.1"/>
    <property type="molecule type" value="Genomic_DNA"/>
</dbReference>
<dbReference type="Pfam" id="PF25872">
    <property type="entry name" value="HTH_77"/>
    <property type="match status" value="1"/>
</dbReference>
<dbReference type="Pfam" id="PF13401">
    <property type="entry name" value="AAA_22"/>
    <property type="match status" value="1"/>
</dbReference>
<name>A0ABW2JCC1_9ACTN</name>
<feature type="domain" description="Winged helix-turn-helix" evidence="2">
    <location>
        <begin position="255"/>
        <end position="325"/>
    </location>
</feature>
<dbReference type="GO" id="GO:0005524">
    <property type="term" value="F:ATP binding"/>
    <property type="evidence" value="ECO:0007669"/>
    <property type="project" value="UniProtKB-KW"/>
</dbReference>
<keyword evidence="3" id="KW-0547">Nucleotide-binding</keyword>
<evidence type="ECO:0000313" key="4">
    <source>
        <dbReference type="Proteomes" id="UP001596523"/>
    </source>
</evidence>
<sequence>MVGRRTELAELRRLFTGRSRMVTLTGVGGVGKTRLALEAAAELQPVFPDGVWLVELSPLSEGGLLAHAIAEALRLADETTRPMNEVLAGYLANRELLLVLDTCEHLVDACAATVRELEKEAPGLRILATSRRLIGAPGEEVFTVEPLPVPEAGAAAGSQDDAVVLLAERAAQHLPGGEAPWAELAALSRCLEGLPLAIELAAARLGELSVAELIERLDDRFAILGQTEKVVYGTEPPWHQALRTAIGWSHQLCSPAERLLWARVSVFSGSFDAEAARLVCADTHLGPERVGGLLAALVDKSILTWQPTGATERYRMLDTLREYGAGWLRRLGEEHELRCRHLIYYRALALQADTAWMGPDQIEWYERTVADHANFRAALDFCLGEGEDGTSALEVAGALWFFWLACGYLREGRHHLDHALHRFRERSPARTRALWACGAIALGQGDLDTVARLGEEFRAIAETASDPAMLVAAAHLGGGRLALSGAPAQAAAVFDASPYTQDHGHAYTGARFLLWTMRVFVHANLGEFTQAAAAADALRAECLKRGERWALAFADYVRGLAACGLGRLDEAADYARMSLAGKALLHDSIGIGTAVDLLASVTAATGEGERAARLLGIGQRAWDLIGRDQLGVPELIAAREACERQARAHAGDAAYEKAFTRGRQDGLDEGIAYALRRH</sequence>
<dbReference type="PANTHER" id="PTHR47691:SF3">
    <property type="entry name" value="HTH-TYPE TRANSCRIPTIONAL REGULATOR RV0890C-RELATED"/>
    <property type="match status" value="1"/>
</dbReference>
<dbReference type="Proteomes" id="UP001596523">
    <property type="component" value="Unassembled WGS sequence"/>
</dbReference>
<dbReference type="RefSeq" id="WP_381826004.1">
    <property type="nucleotide sequence ID" value="NZ_JBHTCF010000001.1"/>
</dbReference>
<dbReference type="SUPFAM" id="SSF52540">
    <property type="entry name" value="P-loop containing nucleoside triphosphate hydrolases"/>
    <property type="match status" value="1"/>
</dbReference>
<dbReference type="PANTHER" id="PTHR47691">
    <property type="entry name" value="REGULATOR-RELATED"/>
    <property type="match status" value="1"/>
</dbReference>
<gene>
    <name evidence="3" type="ORF">ACFQVC_02790</name>
</gene>
<dbReference type="InterPro" id="IPR058852">
    <property type="entry name" value="HTH_77"/>
</dbReference>
<protein>
    <submittedName>
        <fullName evidence="3">ATP-binding protein</fullName>
    </submittedName>
</protein>
<organism evidence="3 4">
    <name type="scientific">Streptomyces monticola</name>
    <dbReference type="NCBI Taxonomy" id="2666263"/>
    <lineage>
        <taxon>Bacteria</taxon>
        <taxon>Bacillati</taxon>
        <taxon>Actinomycetota</taxon>
        <taxon>Actinomycetes</taxon>
        <taxon>Kitasatosporales</taxon>
        <taxon>Streptomycetaceae</taxon>
        <taxon>Streptomyces</taxon>
    </lineage>
</organism>
<keyword evidence="3" id="KW-0067">ATP-binding</keyword>
<dbReference type="InterPro" id="IPR049945">
    <property type="entry name" value="AAA_22"/>
</dbReference>
<evidence type="ECO:0000259" key="2">
    <source>
        <dbReference type="Pfam" id="PF25872"/>
    </source>
</evidence>
<accession>A0ABW2JCC1</accession>
<proteinExistence type="predicted"/>
<evidence type="ECO:0000313" key="3">
    <source>
        <dbReference type="EMBL" id="MFC7303145.1"/>
    </source>
</evidence>
<dbReference type="Gene3D" id="3.40.50.300">
    <property type="entry name" value="P-loop containing nucleotide triphosphate hydrolases"/>
    <property type="match status" value="1"/>
</dbReference>
<reference evidence="4" key="1">
    <citation type="journal article" date="2019" name="Int. J. Syst. Evol. Microbiol.">
        <title>The Global Catalogue of Microorganisms (GCM) 10K type strain sequencing project: providing services to taxonomists for standard genome sequencing and annotation.</title>
        <authorList>
            <consortium name="The Broad Institute Genomics Platform"/>
            <consortium name="The Broad Institute Genome Sequencing Center for Infectious Disease"/>
            <person name="Wu L."/>
            <person name="Ma J."/>
        </authorList>
    </citation>
    <scope>NUCLEOTIDE SEQUENCE [LARGE SCALE GENOMIC DNA]</scope>
    <source>
        <strain evidence="4">SYNS20</strain>
    </source>
</reference>
<evidence type="ECO:0000259" key="1">
    <source>
        <dbReference type="Pfam" id="PF13401"/>
    </source>
</evidence>
<feature type="domain" description="ORC1/DEAH AAA+ ATPase" evidence="1">
    <location>
        <begin position="19"/>
        <end position="119"/>
    </location>
</feature>
<comment type="caution">
    <text evidence="3">The sequence shown here is derived from an EMBL/GenBank/DDBJ whole genome shotgun (WGS) entry which is preliminary data.</text>
</comment>
<dbReference type="PRINTS" id="PR00364">
    <property type="entry name" value="DISEASERSIST"/>
</dbReference>
<keyword evidence="4" id="KW-1185">Reference proteome</keyword>